<reference evidence="2 3" key="2">
    <citation type="journal article" date="2010" name="Nucleic Acids Res.">
        <title>BeetleBase in 2010: revisions to provide comprehensive genomic information for Tribolium castaneum.</title>
        <authorList>
            <person name="Kim H.S."/>
            <person name="Murphy T."/>
            <person name="Xia J."/>
            <person name="Caragea D."/>
            <person name="Park Y."/>
            <person name="Beeman R.W."/>
            <person name="Lorenzen M.D."/>
            <person name="Butcher S."/>
            <person name="Manak J.R."/>
            <person name="Brown S.J."/>
        </authorList>
    </citation>
    <scope>GENOME REANNOTATION</scope>
    <source>
        <strain evidence="2 3">Georgia GA2</strain>
    </source>
</reference>
<keyword evidence="3" id="KW-1185">Reference proteome</keyword>
<gene>
    <name evidence="2" type="primary">AUGUSTUS-3.0.2_32442</name>
    <name evidence="2" type="ORF">TcasGA2_TC032442</name>
</gene>
<reference evidence="2 3" key="1">
    <citation type="journal article" date="2008" name="Nature">
        <title>The genome of the model beetle and pest Tribolium castaneum.</title>
        <authorList>
            <consortium name="Tribolium Genome Sequencing Consortium"/>
            <person name="Richards S."/>
            <person name="Gibbs R.A."/>
            <person name="Weinstock G.M."/>
            <person name="Brown S.J."/>
            <person name="Denell R."/>
            <person name="Beeman R.W."/>
            <person name="Gibbs R."/>
            <person name="Beeman R.W."/>
            <person name="Brown S.J."/>
            <person name="Bucher G."/>
            <person name="Friedrich M."/>
            <person name="Grimmelikhuijzen C.J."/>
            <person name="Klingler M."/>
            <person name="Lorenzen M."/>
            <person name="Richards S."/>
            <person name="Roth S."/>
            <person name="Schroder R."/>
            <person name="Tautz D."/>
            <person name="Zdobnov E.M."/>
            <person name="Muzny D."/>
            <person name="Gibbs R.A."/>
            <person name="Weinstock G.M."/>
            <person name="Attaway T."/>
            <person name="Bell S."/>
            <person name="Buhay C.J."/>
            <person name="Chandrabose M.N."/>
            <person name="Chavez D."/>
            <person name="Clerk-Blankenburg K.P."/>
            <person name="Cree A."/>
            <person name="Dao M."/>
            <person name="Davis C."/>
            <person name="Chacko J."/>
            <person name="Dinh H."/>
            <person name="Dugan-Rocha S."/>
            <person name="Fowler G."/>
            <person name="Garner T.T."/>
            <person name="Garnes J."/>
            <person name="Gnirke A."/>
            <person name="Hawes A."/>
            <person name="Hernandez J."/>
            <person name="Hines S."/>
            <person name="Holder M."/>
            <person name="Hume J."/>
            <person name="Jhangiani S.N."/>
            <person name="Joshi V."/>
            <person name="Khan Z.M."/>
            <person name="Jackson L."/>
            <person name="Kovar C."/>
            <person name="Kowis A."/>
            <person name="Lee S."/>
            <person name="Lewis L.R."/>
            <person name="Margolis J."/>
            <person name="Morgan M."/>
            <person name="Nazareth L.V."/>
            <person name="Nguyen N."/>
            <person name="Okwuonu G."/>
            <person name="Parker D."/>
            <person name="Richards S."/>
            <person name="Ruiz S.J."/>
            <person name="Santibanez J."/>
            <person name="Savard J."/>
            <person name="Scherer S.E."/>
            <person name="Schneider B."/>
            <person name="Sodergren E."/>
            <person name="Tautz D."/>
            <person name="Vattahil S."/>
            <person name="Villasana D."/>
            <person name="White C.S."/>
            <person name="Wright R."/>
            <person name="Park Y."/>
            <person name="Beeman R.W."/>
            <person name="Lord J."/>
            <person name="Oppert B."/>
            <person name="Lorenzen M."/>
            <person name="Brown S."/>
            <person name="Wang L."/>
            <person name="Savard J."/>
            <person name="Tautz D."/>
            <person name="Richards S."/>
            <person name="Weinstock G."/>
            <person name="Gibbs R.A."/>
            <person name="Liu Y."/>
            <person name="Worley K."/>
            <person name="Weinstock G."/>
            <person name="Elsik C.G."/>
            <person name="Reese J.T."/>
            <person name="Elhaik E."/>
            <person name="Landan G."/>
            <person name="Graur D."/>
            <person name="Arensburger P."/>
            <person name="Atkinson P."/>
            <person name="Beeman R.W."/>
            <person name="Beidler J."/>
            <person name="Brown S.J."/>
            <person name="Demuth J.P."/>
            <person name="Drury D.W."/>
            <person name="Du Y.Z."/>
            <person name="Fujiwara H."/>
            <person name="Lorenzen M."/>
            <person name="Maselli V."/>
            <person name="Osanai M."/>
            <person name="Park Y."/>
            <person name="Robertson H.M."/>
            <person name="Tu Z."/>
            <person name="Wang J.J."/>
            <person name="Wang S."/>
            <person name="Richards S."/>
            <person name="Song H."/>
            <person name="Zhang L."/>
            <person name="Sodergren E."/>
            <person name="Werner D."/>
            <person name="Stanke M."/>
            <person name="Morgenstern B."/>
            <person name="Solovyev V."/>
            <person name="Kosarev P."/>
            <person name="Brown G."/>
            <person name="Chen H.C."/>
            <person name="Ermolaeva O."/>
            <person name="Hlavina W."/>
            <person name="Kapustin Y."/>
            <person name="Kiryutin B."/>
            <person name="Kitts P."/>
            <person name="Maglott D."/>
            <person name="Pruitt K."/>
            <person name="Sapojnikov V."/>
            <person name="Souvorov A."/>
            <person name="Mackey A.J."/>
            <person name="Waterhouse R.M."/>
            <person name="Wyder S."/>
            <person name="Zdobnov E.M."/>
            <person name="Zdobnov E.M."/>
            <person name="Wyder S."/>
            <person name="Kriventseva E.V."/>
            <person name="Kadowaki T."/>
            <person name="Bork P."/>
            <person name="Aranda M."/>
            <person name="Bao R."/>
            <person name="Beermann A."/>
            <person name="Berns N."/>
            <person name="Bolognesi R."/>
            <person name="Bonneton F."/>
            <person name="Bopp D."/>
            <person name="Brown S.J."/>
            <person name="Bucher G."/>
            <person name="Butts T."/>
            <person name="Chaumot A."/>
            <person name="Denell R.E."/>
            <person name="Ferrier D.E."/>
            <person name="Friedrich M."/>
            <person name="Gordon C.M."/>
            <person name="Jindra M."/>
            <person name="Klingler M."/>
            <person name="Lan Q."/>
            <person name="Lattorff H.M."/>
            <person name="Laudet V."/>
            <person name="von Levetsow C."/>
            <person name="Liu Z."/>
            <person name="Lutz R."/>
            <person name="Lynch J.A."/>
            <person name="da Fonseca R.N."/>
            <person name="Posnien N."/>
            <person name="Reuter R."/>
            <person name="Roth S."/>
            <person name="Savard J."/>
            <person name="Schinko J.B."/>
            <person name="Schmitt C."/>
            <person name="Schoppmeier M."/>
            <person name="Schroder R."/>
            <person name="Shippy T.D."/>
            <person name="Simonnet F."/>
            <person name="Marques-Souza H."/>
            <person name="Tautz D."/>
            <person name="Tomoyasu Y."/>
            <person name="Trauner J."/>
            <person name="Van der Zee M."/>
            <person name="Vervoort M."/>
            <person name="Wittkopp N."/>
            <person name="Wimmer E.A."/>
            <person name="Yang X."/>
            <person name="Jones A.K."/>
            <person name="Sattelle D.B."/>
            <person name="Ebert P.R."/>
            <person name="Nelson D."/>
            <person name="Scott J.G."/>
            <person name="Beeman R.W."/>
            <person name="Muthukrishnan S."/>
            <person name="Kramer K.J."/>
            <person name="Arakane Y."/>
            <person name="Beeman R.W."/>
            <person name="Zhu Q."/>
            <person name="Hogenkamp D."/>
            <person name="Dixit R."/>
            <person name="Oppert B."/>
            <person name="Jiang H."/>
            <person name="Zou Z."/>
            <person name="Marshall J."/>
            <person name="Elpidina E."/>
            <person name="Vinokurov K."/>
            <person name="Oppert C."/>
            <person name="Zou Z."/>
            <person name="Evans J."/>
            <person name="Lu Z."/>
            <person name="Zhao P."/>
            <person name="Sumathipala N."/>
            <person name="Altincicek B."/>
            <person name="Vilcinskas A."/>
            <person name="Williams M."/>
            <person name="Hultmark D."/>
            <person name="Hetru C."/>
            <person name="Jiang H."/>
            <person name="Grimmelikhuijzen C.J."/>
            <person name="Hauser F."/>
            <person name="Cazzamali G."/>
            <person name="Williamson M."/>
            <person name="Park Y."/>
            <person name="Li B."/>
            <person name="Tanaka Y."/>
            <person name="Predel R."/>
            <person name="Neupert S."/>
            <person name="Schachtner J."/>
            <person name="Verleyen P."/>
            <person name="Raible F."/>
            <person name="Bork P."/>
            <person name="Friedrich M."/>
            <person name="Walden K.K."/>
            <person name="Robertson H.M."/>
            <person name="Angeli S."/>
            <person name="Foret S."/>
            <person name="Bucher G."/>
            <person name="Schuetz S."/>
            <person name="Maleszka R."/>
            <person name="Wimmer E.A."/>
            <person name="Beeman R.W."/>
            <person name="Lorenzen M."/>
            <person name="Tomoyasu Y."/>
            <person name="Miller S.C."/>
            <person name="Grossmann D."/>
            <person name="Bucher G."/>
        </authorList>
    </citation>
    <scope>NUCLEOTIDE SEQUENCE [LARGE SCALE GENOMIC DNA]</scope>
    <source>
        <strain evidence="2 3">Georgia GA2</strain>
    </source>
</reference>
<evidence type="ECO:0000313" key="3">
    <source>
        <dbReference type="Proteomes" id="UP000007266"/>
    </source>
</evidence>
<proteinExistence type="predicted"/>
<dbReference type="AlphaFoldDB" id="A0A139WLN9"/>
<name>A0A139WLN9_TRICA</name>
<organism evidence="2 3">
    <name type="scientific">Tribolium castaneum</name>
    <name type="common">Red flour beetle</name>
    <dbReference type="NCBI Taxonomy" id="7070"/>
    <lineage>
        <taxon>Eukaryota</taxon>
        <taxon>Metazoa</taxon>
        <taxon>Ecdysozoa</taxon>
        <taxon>Arthropoda</taxon>
        <taxon>Hexapoda</taxon>
        <taxon>Insecta</taxon>
        <taxon>Pterygota</taxon>
        <taxon>Neoptera</taxon>
        <taxon>Endopterygota</taxon>
        <taxon>Coleoptera</taxon>
        <taxon>Polyphaga</taxon>
        <taxon>Cucujiformia</taxon>
        <taxon>Tenebrionidae</taxon>
        <taxon>Tenebrionidae incertae sedis</taxon>
        <taxon>Tribolium</taxon>
    </lineage>
</organism>
<dbReference type="Proteomes" id="UP000007266">
    <property type="component" value="Linkage group 3"/>
</dbReference>
<keyword evidence="1" id="KW-0732">Signal</keyword>
<accession>A0A139WLN9</accession>
<feature type="chain" id="PRO_5007300199" evidence="1">
    <location>
        <begin position="25"/>
        <end position="55"/>
    </location>
</feature>
<evidence type="ECO:0000313" key="2">
    <source>
        <dbReference type="EMBL" id="KYB28745.1"/>
    </source>
</evidence>
<protein>
    <submittedName>
        <fullName evidence="2">Uncharacterized protein</fullName>
    </submittedName>
</protein>
<dbReference type="InParanoid" id="A0A139WLN9"/>
<feature type="signal peptide" evidence="1">
    <location>
        <begin position="1"/>
        <end position="24"/>
    </location>
</feature>
<evidence type="ECO:0000256" key="1">
    <source>
        <dbReference type="SAM" id="SignalP"/>
    </source>
</evidence>
<dbReference type="EMBL" id="KQ971321">
    <property type="protein sequence ID" value="KYB28745.1"/>
    <property type="molecule type" value="Genomic_DNA"/>
</dbReference>
<sequence>MNSTFTPFLLNLAVLFRNILITRQVALTGFPNTLLKISSAVSLSDAMFGVGDLAD</sequence>